<name>A0A9P0AG18_BEMTA</name>
<feature type="region of interest" description="Disordered" evidence="1">
    <location>
        <begin position="26"/>
        <end position="51"/>
    </location>
</feature>
<feature type="compositionally biased region" description="Low complexity" evidence="1">
    <location>
        <begin position="27"/>
        <end position="37"/>
    </location>
</feature>
<sequence length="51" mass="5399">MCPSKLLVIFAFASLVTLTRYATAKRSVSSDVSSDGSQVETVDNQKASDCA</sequence>
<keyword evidence="4" id="KW-1185">Reference proteome</keyword>
<dbReference type="EMBL" id="OU963866">
    <property type="protein sequence ID" value="CAH0390947.1"/>
    <property type="molecule type" value="Genomic_DNA"/>
</dbReference>
<dbReference type="AlphaFoldDB" id="A0A9P0AG18"/>
<evidence type="ECO:0000313" key="3">
    <source>
        <dbReference type="EMBL" id="CAH0390947.1"/>
    </source>
</evidence>
<gene>
    <name evidence="3" type="ORF">BEMITA_LOCUS9616</name>
</gene>
<dbReference type="Proteomes" id="UP001152759">
    <property type="component" value="Chromosome 5"/>
</dbReference>
<evidence type="ECO:0000313" key="4">
    <source>
        <dbReference type="Proteomes" id="UP001152759"/>
    </source>
</evidence>
<accession>A0A9P0AG18</accession>
<evidence type="ECO:0000256" key="2">
    <source>
        <dbReference type="SAM" id="SignalP"/>
    </source>
</evidence>
<proteinExistence type="predicted"/>
<protein>
    <submittedName>
        <fullName evidence="3">Uncharacterized protein</fullName>
    </submittedName>
</protein>
<feature type="signal peptide" evidence="2">
    <location>
        <begin position="1"/>
        <end position="24"/>
    </location>
</feature>
<reference evidence="3" key="1">
    <citation type="submission" date="2021-12" db="EMBL/GenBank/DDBJ databases">
        <authorList>
            <person name="King R."/>
        </authorList>
    </citation>
    <scope>NUCLEOTIDE SEQUENCE</scope>
</reference>
<evidence type="ECO:0000256" key="1">
    <source>
        <dbReference type="SAM" id="MobiDB-lite"/>
    </source>
</evidence>
<feature type="compositionally biased region" description="Polar residues" evidence="1">
    <location>
        <begin position="38"/>
        <end position="51"/>
    </location>
</feature>
<keyword evidence="2" id="KW-0732">Signal</keyword>
<feature type="chain" id="PRO_5040145835" evidence="2">
    <location>
        <begin position="25"/>
        <end position="51"/>
    </location>
</feature>
<organism evidence="3 4">
    <name type="scientific">Bemisia tabaci</name>
    <name type="common">Sweetpotato whitefly</name>
    <name type="synonym">Aleurodes tabaci</name>
    <dbReference type="NCBI Taxonomy" id="7038"/>
    <lineage>
        <taxon>Eukaryota</taxon>
        <taxon>Metazoa</taxon>
        <taxon>Ecdysozoa</taxon>
        <taxon>Arthropoda</taxon>
        <taxon>Hexapoda</taxon>
        <taxon>Insecta</taxon>
        <taxon>Pterygota</taxon>
        <taxon>Neoptera</taxon>
        <taxon>Paraneoptera</taxon>
        <taxon>Hemiptera</taxon>
        <taxon>Sternorrhyncha</taxon>
        <taxon>Aleyrodoidea</taxon>
        <taxon>Aleyrodidae</taxon>
        <taxon>Aleyrodinae</taxon>
        <taxon>Bemisia</taxon>
    </lineage>
</organism>